<reference evidence="3 4" key="1">
    <citation type="submission" date="2019-07" db="EMBL/GenBank/DDBJ databases">
        <title>The pathways for chlorine oxyanion respiration interact through the shared metabolite chlorate.</title>
        <authorList>
            <person name="Barnum T.P."/>
            <person name="Cheng Y."/>
            <person name="Hill K.A."/>
            <person name="Lucas L.N."/>
            <person name="Carlson H.K."/>
            <person name="Coates J.D."/>
        </authorList>
    </citation>
    <scope>NUCLEOTIDE SEQUENCE [LARGE SCALE GENOMIC DNA]</scope>
    <source>
        <strain evidence="3">BK-3</strain>
    </source>
</reference>
<evidence type="ECO:0000313" key="4">
    <source>
        <dbReference type="Proteomes" id="UP000317355"/>
    </source>
</evidence>
<evidence type="ECO:0000259" key="2">
    <source>
        <dbReference type="Pfam" id="PF01035"/>
    </source>
</evidence>
<keyword evidence="3" id="KW-0808">Transferase</keyword>
<dbReference type="GO" id="GO:0008168">
    <property type="term" value="F:methyltransferase activity"/>
    <property type="evidence" value="ECO:0007669"/>
    <property type="project" value="UniProtKB-KW"/>
</dbReference>
<comment type="caution">
    <text evidence="3">The sequence shown here is derived from an EMBL/GenBank/DDBJ whole genome shotgun (WGS) entry which is preliminary data.</text>
</comment>
<dbReference type="InterPro" id="IPR052520">
    <property type="entry name" value="ATL_DNA_repair"/>
</dbReference>
<organism evidence="3 4">
    <name type="scientific">Sedimenticola thiotaurini</name>
    <dbReference type="NCBI Taxonomy" id="1543721"/>
    <lineage>
        <taxon>Bacteria</taxon>
        <taxon>Pseudomonadati</taxon>
        <taxon>Pseudomonadota</taxon>
        <taxon>Gammaproteobacteria</taxon>
        <taxon>Chromatiales</taxon>
        <taxon>Sedimenticolaceae</taxon>
        <taxon>Sedimenticola</taxon>
    </lineage>
</organism>
<dbReference type="Gene3D" id="1.10.10.10">
    <property type="entry name" value="Winged helix-like DNA-binding domain superfamily/Winged helix DNA-binding domain"/>
    <property type="match status" value="1"/>
</dbReference>
<dbReference type="PANTHER" id="PTHR42942:SF1">
    <property type="entry name" value="ALKYLTRANSFERASE-LIKE PROTEIN 1"/>
    <property type="match status" value="1"/>
</dbReference>
<dbReference type="SUPFAM" id="SSF46767">
    <property type="entry name" value="Methylated DNA-protein cysteine methyltransferase, C-terminal domain"/>
    <property type="match status" value="1"/>
</dbReference>
<dbReference type="PANTHER" id="PTHR42942">
    <property type="entry name" value="6-O-METHYLGUANINE DNA METHYLTRANSFERASE"/>
    <property type="match status" value="1"/>
</dbReference>
<dbReference type="Proteomes" id="UP000317355">
    <property type="component" value="Unassembled WGS sequence"/>
</dbReference>
<gene>
    <name evidence="3" type="ORF">FHK82_17205</name>
</gene>
<dbReference type="CDD" id="cd06445">
    <property type="entry name" value="ATase"/>
    <property type="match status" value="1"/>
</dbReference>
<dbReference type="Pfam" id="PF01035">
    <property type="entry name" value="DNA_binding_1"/>
    <property type="match status" value="1"/>
</dbReference>
<dbReference type="EMBL" id="VMRY01000122">
    <property type="protein sequence ID" value="TVT49416.1"/>
    <property type="molecule type" value="Genomic_DNA"/>
</dbReference>
<dbReference type="InterPro" id="IPR036388">
    <property type="entry name" value="WH-like_DNA-bd_sf"/>
</dbReference>
<protein>
    <submittedName>
        <fullName evidence="3">Cysteine methyltransferase</fullName>
    </submittedName>
</protein>
<keyword evidence="1" id="KW-0227">DNA damage</keyword>
<name>A0A558CKY1_9GAMM</name>
<dbReference type="InterPro" id="IPR036217">
    <property type="entry name" value="MethylDNA_cys_MeTrfase_DNAb"/>
</dbReference>
<proteinExistence type="predicted"/>
<evidence type="ECO:0000256" key="1">
    <source>
        <dbReference type="ARBA" id="ARBA00022763"/>
    </source>
</evidence>
<sequence>MATKPHPHERIWRTVLAVPEGYVASYGQIADLAGLPGRARMVGKALGFAPDDLQVPWYRIVRSDGRIAFPAGSEYAERQKQQLLEEGVVVLKNRIKMNEFGWKPDLAELLMKLEF</sequence>
<feature type="domain" description="Methylated-DNA-[protein]-cysteine S-methyltransferase DNA binding" evidence="2">
    <location>
        <begin position="8"/>
        <end position="88"/>
    </location>
</feature>
<dbReference type="GO" id="GO:0032259">
    <property type="term" value="P:methylation"/>
    <property type="evidence" value="ECO:0007669"/>
    <property type="project" value="UniProtKB-KW"/>
</dbReference>
<dbReference type="InterPro" id="IPR014048">
    <property type="entry name" value="MethylDNA_cys_MeTrfase_DNA-bd"/>
</dbReference>
<accession>A0A558CKY1</accession>
<dbReference type="AlphaFoldDB" id="A0A558CKY1"/>
<dbReference type="GO" id="GO:0006281">
    <property type="term" value="P:DNA repair"/>
    <property type="evidence" value="ECO:0007669"/>
    <property type="project" value="InterPro"/>
</dbReference>
<evidence type="ECO:0000313" key="3">
    <source>
        <dbReference type="EMBL" id="TVT49416.1"/>
    </source>
</evidence>
<keyword evidence="3" id="KW-0489">Methyltransferase</keyword>